<dbReference type="AlphaFoldDB" id="A0A4R7V4U6"/>
<sequence length="67" mass="7373">MQDTRPIRLVVQQSATGERGAGVDSMALLHLWCHNPHSRDFDLDELLVITAIIFSSNHCVCGVVLVS</sequence>
<dbReference type="Proteomes" id="UP000294927">
    <property type="component" value="Unassembled WGS sequence"/>
</dbReference>
<evidence type="ECO:0000313" key="2">
    <source>
        <dbReference type="Proteomes" id="UP000294927"/>
    </source>
</evidence>
<proteinExistence type="predicted"/>
<gene>
    <name evidence="1" type="ORF">CLV71_115175</name>
</gene>
<name>A0A4R7V4U6_9PSEU</name>
<protein>
    <submittedName>
        <fullName evidence="1">Uncharacterized protein</fullName>
    </submittedName>
</protein>
<comment type="caution">
    <text evidence="1">The sequence shown here is derived from an EMBL/GenBank/DDBJ whole genome shotgun (WGS) entry which is preliminary data.</text>
</comment>
<dbReference type="EMBL" id="SOCP01000015">
    <property type="protein sequence ID" value="TDV43712.1"/>
    <property type="molecule type" value="Genomic_DNA"/>
</dbReference>
<organism evidence="1 2">
    <name type="scientific">Actinophytocola oryzae</name>
    <dbReference type="NCBI Taxonomy" id="502181"/>
    <lineage>
        <taxon>Bacteria</taxon>
        <taxon>Bacillati</taxon>
        <taxon>Actinomycetota</taxon>
        <taxon>Actinomycetes</taxon>
        <taxon>Pseudonocardiales</taxon>
        <taxon>Pseudonocardiaceae</taxon>
    </lineage>
</organism>
<accession>A0A4R7V4U6</accession>
<reference evidence="1 2" key="1">
    <citation type="submission" date="2019-03" db="EMBL/GenBank/DDBJ databases">
        <title>Genomic Encyclopedia of Archaeal and Bacterial Type Strains, Phase II (KMG-II): from individual species to whole genera.</title>
        <authorList>
            <person name="Goeker M."/>
        </authorList>
    </citation>
    <scope>NUCLEOTIDE SEQUENCE [LARGE SCALE GENOMIC DNA]</scope>
    <source>
        <strain evidence="1 2">DSM 45499</strain>
    </source>
</reference>
<evidence type="ECO:0000313" key="1">
    <source>
        <dbReference type="EMBL" id="TDV43712.1"/>
    </source>
</evidence>
<keyword evidence="2" id="KW-1185">Reference proteome</keyword>